<feature type="region of interest" description="Disordered" evidence="1">
    <location>
        <begin position="51"/>
        <end position="88"/>
    </location>
</feature>
<evidence type="ECO:0000313" key="2">
    <source>
        <dbReference type="EMBL" id="KAF1851029.1"/>
    </source>
</evidence>
<gene>
    <name evidence="2" type="ORF">K460DRAFT_26543</name>
</gene>
<feature type="region of interest" description="Disordered" evidence="1">
    <location>
        <begin position="1"/>
        <end position="38"/>
    </location>
</feature>
<reference evidence="2" key="1">
    <citation type="submission" date="2020-01" db="EMBL/GenBank/DDBJ databases">
        <authorList>
            <consortium name="DOE Joint Genome Institute"/>
            <person name="Haridas S."/>
            <person name="Albert R."/>
            <person name="Binder M."/>
            <person name="Bloem J."/>
            <person name="Labutti K."/>
            <person name="Salamov A."/>
            <person name="Andreopoulos B."/>
            <person name="Baker S.E."/>
            <person name="Barry K."/>
            <person name="Bills G."/>
            <person name="Bluhm B.H."/>
            <person name="Cannon C."/>
            <person name="Castanera R."/>
            <person name="Culley D.E."/>
            <person name="Daum C."/>
            <person name="Ezra D."/>
            <person name="Gonzalez J.B."/>
            <person name="Henrissat B."/>
            <person name="Kuo A."/>
            <person name="Liang C."/>
            <person name="Lipzen A."/>
            <person name="Lutzoni F."/>
            <person name="Magnuson J."/>
            <person name="Mondo S."/>
            <person name="Nolan M."/>
            <person name="Ohm R."/>
            <person name="Pangilinan J."/>
            <person name="Park H.-J."/>
            <person name="Ramirez L."/>
            <person name="Alfaro M."/>
            <person name="Sun H."/>
            <person name="Tritt A."/>
            <person name="Yoshinaga Y."/>
            <person name="Zwiers L.-H."/>
            <person name="Turgeon B.G."/>
            <person name="Goodwin S.B."/>
            <person name="Spatafora J.W."/>
            <person name="Crous P.W."/>
            <person name="Grigoriev I.V."/>
        </authorList>
    </citation>
    <scope>NUCLEOTIDE SEQUENCE</scope>
    <source>
        <strain evidence="2">CBS 394.84</strain>
    </source>
</reference>
<comment type="caution">
    <text evidence="2">The sequence shown here is derived from an EMBL/GenBank/DDBJ whole genome shotgun (WGS) entry which is preliminary data.</text>
</comment>
<sequence length="185" mass="20770">MDYPRSHRGPAGHSRAYTQRSTPADKPQRPIRGCEHTRTGLKQFAAWPRMYNEQSSGPGPSLPNADNTQRRGQTAHTSENITGTLTSGPGAKALQAQFAVWMLRSTAQKPILTVIQTRWCMARCHIRDVQMVAVVEGLRKQWVFGILRSTCECLAWTIFGSSSRRGEDIAVRHPKRRNDLSSSQR</sequence>
<keyword evidence="3" id="KW-1185">Reference proteome</keyword>
<dbReference type="RefSeq" id="XP_040793592.1">
    <property type="nucleotide sequence ID" value="XM_040927498.1"/>
</dbReference>
<dbReference type="EMBL" id="ML976614">
    <property type="protein sequence ID" value="KAF1851029.1"/>
    <property type="molecule type" value="Genomic_DNA"/>
</dbReference>
<dbReference type="AlphaFoldDB" id="A0A9P4LEE8"/>
<evidence type="ECO:0000256" key="1">
    <source>
        <dbReference type="SAM" id="MobiDB-lite"/>
    </source>
</evidence>
<dbReference type="Proteomes" id="UP000800039">
    <property type="component" value="Unassembled WGS sequence"/>
</dbReference>
<evidence type="ECO:0000313" key="3">
    <source>
        <dbReference type="Proteomes" id="UP000800039"/>
    </source>
</evidence>
<name>A0A9P4LEE8_9PLEO</name>
<feature type="compositionally biased region" description="Polar residues" evidence="1">
    <location>
        <begin position="52"/>
        <end position="87"/>
    </location>
</feature>
<proteinExistence type="predicted"/>
<feature type="compositionally biased region" description="Basic and acidic residues" evidence="1">
    <location>
        <begin position="26"/>
        <end position="38"/>
    </location>
</feature>
<feature type="compositionally biased region" description="Basic residues" evidence="1">
    <location>
        <begin position="1"/>
        <end position="10"/>
    </location>
</feature>
<organism evidence="2 3">
    <name type="scientific">Cucurbitaria berberidis CBS 394.84</name>
    <dbReference type="NCBI Taxonomy" id="1168544"/>
    <lineage>
        <taxon>Eukaryota</taxon>
        <taxon>Fungi</taxon>
        <taxon>Dikarya</taxon>
        <taxon>Ascomycota</taxon>
        <taxon>Pezizomycotina</taxon>
        <taxon>Dothideomycetes</taxon>
        <taxon>Pleosporomycetidae</taxon>
        <taxon>Pleosporales</taxon>
        <taxon>Pleosporineae</taxon>
        <taxon>Cucurbitariaceae</taxon>
        <taxon>Cucurbitaria</taxon>
    </lineage>
</organism>
<accession>A0A9P4LEE8</accession>
<dbReference type="GeneID" id="63844751"/>
<protein>
    <submittedName>
        <fullName evidence="2">Uncharacterized protein</fullName>
    </submittedName>
</protein>